<dbReference type="InterPro" id="IPR035965">
    <property type="entry name" value="PAS-like_dom_sf"/>
</dbReference>
<dbReference type="InterPro" id="IPR035919">
    <property type="entry name" value="EAL_sf"/>
</dbReference>
<dbReference type="Proteomes" id="UP000624325">
    <property type="component" value="Unassembled WGS sequence"/>
</dbReference>
<dbReference type="SMART" id="SM00267">
    <property type="entry name" value="GGDEF"/>
    <property type="match status" value="1"/>
</dbReference>
<comment type="caution">
    <text evidence="3">The sequence shown here is derived from an EMBL/GenBank/DDBJ whole genome shotgun (WGS) entry which is preliminary data.</text>
</comment>
<dbReference type="InterPro" id="IPR000700">
    <property type="entry name" value="PAS-assoc_C"/>
</dbReference>
<dbReference type="PANTHER" id="PTHR33121:SF23">
    <property type="entry name" value="CYCLIC DI-GMP PHOSPHODIESTERASE PDEB"/>
    <property type="match status" value="1"/>
</dbReference>
<feature type="domain" description="PAC" evidence="1">
    <location>
        <begin position="135"/>
        <end position="187"/>
    </location>
</feature>
<dbReference type="Gene3D" id="3.30.450.20">
    <property type="entry name" value="PAS domain"/>
    <property type="match status" value="1"/>
</dbReference>
<evidence type="ECO:0000259" key="2">
    <source>
        <dbReference type="PROSITE" id="PS50883"/>
    </source>
</evidence>
<dbReference type="InterPro" id="IPR050706">
    <property type="entry name" value="Cyclic-di-GMP_PDE-like"/>
</dbReference>
<dbReference type="CDD" id="cd01948">
    <property type="entry name" value="EAL"/>
    <property type="match status" value="1"/>
</dbReference>
<dbReference type="CDD" id="cd00130">
    <property type="entry name" value="PAS"/>
    <property type="match status" value="1"/>
</dbReference>
<dbReference type="InterPro" id="IPR013655">
    <property type="entry name" value="PAS_fold_3"/>
</dbReference>
<evidence type="ECO:0008006" key="5">
    <source>
        <dbReference type="Google" id="ProtNLM"/>
    </source>
</evidence>
<evidence type="ECO:0000313" key="4">
    <source>
        <dbReference type="Proteomes" id="UP000624325"/>
    </source>
</evidence>
<protein>
    <recommendedName>
        <fullName evidence="5">EAL domain-containing protein (Putative c-di-GMP-specific phosphodiesterase class I)</fullName>
    </recommendedName>
</protein>
<keyword evidence="4" id="KW-1185">Reference proteome</keyword>
<sequence>MDLDELVALARTAVPNPLERARARRAMRRIADDRRRRLDEGREILTDVDLHDPLLADLDEAQRIRRAADLRRRGTITWATGARWVTWTDEMARIFDRAPTDSRASLAGLFRLVHATDRGRVRRAVHDVWRRQSAADVVCRIIRGDGSTGYVEFLVEVTTDGRGRTTGIIATGHDVTAAHKDREETGRRALRAASVQQSVVEVDQVTGLLTRKAFADEVGRALRTGTGTLLVISASPYISRSSDVESGRDHRLSAATARLLREAFDALPCGALGRHEFGVLLPYTTFETATRRAEEVISSLRQARYMADCPRIDAFGGLVRYDYRLPVDSMDLLVDADGAWRRAKHEDRPLHVLRQPPSADERREMCRNGIRSAVDQRRFILYAQPLRDLELNRTTRHEILLRVLDEAGRPTLPTTFLELAEHVDEILAVDKWVLDRALRLIGERRQTSHFQINVSGRSLGDALLGALTDAIERYGVDPTRLTIEITETAAIGNLTVARRFADGVRELGCQVALDDFGTGNTPLGFLTKLPVDLVKIDGSFIAGIAHSAAKQAVVQGLVQMCASLGILTAAECVQDDATIDLLRVYGVDFAQGFHVGEPSPLLAESRPAKQLELEVYPVASASLAI</sequence>
<dbReference type="EMBL" id="BONC01000059">
    <property type="protein sequence ID" value="GIF60069.1"/>
    <property type="molecule type" value="Genomic_DNA"/>
</dbReference>
<dbReference type="SUPFAM" id="SSF141868">
    <property type="entry name" value="EAL domain-like"/>
    <property type="match status" value="1"/>
</dbReference>
<evidence type="ECO:0000313" key="3">
    <source>
        <dbReference type="EMBL" id="GIF60069.1"/>
    </source>
</evidence>
<dbReference type="SMART" id="SM00052">
    <property type="entry name" value="EAL"/>
    <property type="match status" value="1"/>
</dbReference>
<gene>
    <name evidence="3" type="ORF">Air01nite_61640</name>
</gene>
<dbReference type="Gene3D" id="3.30.70.270">
    <property type="match status" value="1"/>
</dbReference>
<dbReference type="SUPFAM" id="SSF55073">
    <property type="entry name" value="Nucleotide cyclase"/>
    <property type="match status" value="1"/>
</dbReference>
<dbReference type="InterPro" id="IPR001610">
    <property type="entry name" value="PAC"/>
</dbReference>
<reference evidence="3 4" key="1">
    <citation type="submission" date="2021-01" db="EMBL/GenBank/DDBJ databases">
        <title>Whole genome shotgun sequence of Asanoa iriomotensis NBRC 100142.</title>
        <authorList>
            <person name="Komaki H."/>
            <person name="Tamura T."/>
        </authorList>
    </citation>
    <scope>NUCLEOTIDE SEQUENCE [LARGE SCALE GENOMIC DNA]</scope>
    <source>
        <strain evidence="3 4">NBRC 100142</strain>
    </source>
</reference>
<evidence type="ECO:0000259" key="1">
    <source>
        <dbReference type="PROSITE" id="PS50113"/>
    </source>
</evidence>
<dbReference type="Gene3D" id="3.20.20.450">
    <property type="entry name" value="EAL domain"/>
    <property type="match status" value="1"/>
</dbReference>
<dbReference type="PROSITE" id="PS50113">
    <property type="entry name" value="PAC"/>
    <property type="match status" value="1"/>
</dbReference>
<dbReference type="InterPro" id="IPR000014">
    <property type="entry name" value="PAS"/>
</dbReference>
<dbReference type="PROSITE" id="PS50883">
    <property type="entry name" value="EAL"/>
    <property type="match status" value="1"/>
</dbReference>
<dbReference type="Pfam" id="PF00563">
    <property type="entry name" value="EAL"/>
    <property type="match status" value="1"/>
</dbReference>
<dbReference type="InterPro" id="IPR000160">
    <property type="entry name" value="GGDEF_dom"/>
</dbReference>
<dbReference type="InterPro" id="IPR043128">
    <property type="entry name" value="Rev_trsase/Diguanyl_cyclase"/>
</dbReference>
<feature type="domain" description="EAL" evidence="2">
    <location>
        <begin position="363"/>
        <end position="612"/>
    </location>
</feature>
<dbReference type="Pfam" id="PF08447">
    <property type="entry name" value="PAS_3"/>
    <property type="match status" value="1"/>
</dbReference>
<dbReference type="SMART" id="SM00086">
    <property type="entry name" value="PAC"/>
    <property type="match status" value="1"/>
</dbReference>
<name>A0ABQ4CBC2_9ACTN</name>
<dbReference type="RefSeq" id="WP_203706888.1">
    <property type="nucleotide sequence ID" value="NZ_BAAALU010000002.1"/>
</dbReference>
<dbReference type="InterPro" id="IPR029787">
    <property type="entry name" value="Nucleotide_cyclase"/>
</dbReference>
<organism evidence="3 4">
    <name type="scientific">Asanoa iriomotensis</name>
    <dbReference type="NCBI Taxonomy" id="234613"/>
    <lineage>
        <taxon>Bacteria</taxon>
        <taxon>Bacillati</taxon>
        <taxon>Actinomycetota</taxon>
        <taxon>Actinomycetes</taxon>
        <taxon>Micromonosporales</taxon>
        <taxon>Micromonosporaceae</taxon>
        <taxon>Asanoa</taxon>
    </lineage>
</organism>
<accession>A0ABQ4CBC2</accession>
<dbReference type="PANTHER" id="PTHR33121">
    <property type="entry name" value="CYCLIC DI-GMP PHOSPHODIESTERASE PDEF"/>
    <property type="match status" value="1"/>
</dbReference>
<dbReference type="InterPro" id="IPR001633">
    <property type="entry name" value="EAL_dom"/>
</dbReference>
<proteinExistence type="predicted"/>
<dbReference type="SUPFAM" id="SSF55785">
    <property type="entry name" value="PYP-like sensor domain (PAS domain)"/>
    <property type="match status" value="1"/>
</dbReference>